<dbReference type="EMBL" id="ASPP01018284">
    <property type="protein sequence ID" value="ETO16413.1"/>
    <property type="molecule type" value="Genomic_DNA"/>
</dbReference>
<dbReference type="PANTHER" id="PTHR44307">
    <property type="entry name" value="PHOSPHOETHANOLAMINE METHYLTRANSFERASE"/>
    <property type="match status" value="1"/>
</dbReference>
<evidence type="ECO:0000313" key="9">
    <source>
        <dbReference type="EMBL" id="ETO16413.1"/>
    </source>
</evidence>
<organism evidence="9 10">
    <name type="scientific">Reticulomyxa filosa</name>
    <dbReference type="NCBI Taxonomy" id="46433"/>
    <lineage>
        <taxon>Eukaryota</taxon>
        <taxon>Sar</taxon>
        <taxon>Rhizaria</taxon>
        <taxon>Retaria</taxon>
        <taxon>Foraminifera</taxon>
        <taxon>Monothalamids</taxon>
        <taxon>Reticulomyxidae</taxon>
        <taxon>Reticulomyxa</taxon>
    </lineage>
</organism>
<feature type="domain" description="Methyltransferase" evidence="8">
    <location>
        <begin position="102"/>
        <end position="221"/>
    </location>
</feature>
<evidence type="ECO:0000256" key="7">
    <source>
        <dbReference type="ARBA" id="ARBA00047841"/>
    </source>
</evidence>
<gene>
    <name evidence="9" type="ORF">RFI_20925</name>
</gene>
<dbReference type="SUPFAM" id="SSF53335">
    <property type="entry name" value="S-adenosyl-L-methionine-dependent methyltransferases"/>
    <property type="match status" value="1"/>
</dbReference>
<dbReference type="Gene3D" id="3.40.50.150">
    <property type="entry name" value="Vaccinia Virus protein VP39"/>
    <property type="match status" value="1"/>
</dbReference>
<evidence type="ECO:0000313" key="10">
    <source>
        <dbReference type="Proteomes" id="UP000023152"/>
    </source>
</evidence>
<dbReference type="InterPro" id="IPR029063">
    <property type="entry name" value="SAM-dependent_MTases_sf"/>
</dbReference>
<keyword evidence="3" id="KW-0489">Methyltransferase</keyword>
<dbReference type="GO" id="GO:0032259">
    <property type="term" value="P:methylation"/>
    <property type="evidence" value="ECO:0007669"/>
    <property type="project" value="UniProtKB-KW"/>
</dbReference>
<dbReference type="CDD" id="cd02440">
    <property type="entry name" value="AdoMet_MTases"/>
    <property type="match status" value="1"/>
</dbReference>
<dbReference type="InterPro" id="IPR025714">
    <property type="entry name" value="Methyltranfer_dom"/>
</dbReference>
<dbReference type="EC" id="2.1.1.103" evidence="5"/>
<comment type="pathway">
    <text evidence="2">Lipid metabolism.</text>
</comment>
<evidence type="ECO:0000256" key="2">
    <source>
        <dbReference type="ARBA" id="ARBA00005189"/>
    </source>
</evidence>
<keyword evidence="4" id="KW-0808">Transferase</keyword>
<accession>X6MR09</accession>
<comment type="pathway">
    <text evidence="1">Phospholipid metabolism; phosphatidylcholine biosynthesis.</text>
</comment>
<evidence type="ECO:0000256" key="4">
    <source>
        <dbReference type="ARBA" id="ARBA00022679"/>
    </source>
</evidence>
<dbReference type="Proteomes" id="UP000023152">
    <property type="component" value="Unassembled WGS sequence"/>
</dbReference>
<comment type="catalytic activity">
    <reaction evidence="6">
        <text>N,N-dimethylethanolamine phosphate + S-adenosyl-L-methionine = phosphocholine + S-adenosyl-L-homocysteine + H(+)</text>
        <dbReference type="Rhea" id="RHEA:25325"/>
        <dbReference type="ChEBI" id="CHEBI:15378"/>
        <dbReference type="ChEBI" id="CHEBI:57856"/>
        <dbReference type="ChEBI" id="CHEBI:58641"/>
        <dbReference type="ChEBI" id="CHEBI:59789"/>
        <dbReference type="ChEBI" id="CHEBI:295975"/>
        <dbReference type="EC" id="2.1.1.103"/>
    </reaction>
    <physiologicalReaction direction="left-to-right" evidence="6">
        <dbReference type="Rhea" id="RHEA:25326"/>
    </physiologicalReaction>
</comment>
<evidence type="ECO:0000259" key="8">
    <source>
        <dbReference type="Pfam" id="PF13847"/>
    </source>
</evidence>
<reference evidence="9 10" key="1">
    <citation type="journal article" date="2013" name="Curr. Biol.">
        <title>The Genome of the Foraminiferan Reticulomyxa filosa.</title>
        <authorList>
            <person name="Glockner G."/>
            <person name="Hulsmann N."/>
            <person name="Schleicher M."/>
            <person name="Noegel A.A."/>
            <person name="Eichinger L."/>
            <person name="Gallinger C."/>
            <person name="Pawlowski J."/>
            <person name="Sierra R."/>
            <person name="Euteneuer U."/>
            <person name="Pillet L."/>
            <person name="Moustafa A."/>
            <person name="Platzer M."/>
            <person name="Groth M."/>
            <person name="Szafranski K."/>
            <person name="Schliwa M."/>
        </authorList>
    </citation>
    <scope>NUCLEOTIDE SEQUENCE [LARGE SCALE GENOMIC DNA]</scope>
</reference>
<name>X6MR09_RETFI</name>
<sequence length="293" mass="34113">MFRFDRIKKKGLKAEAIFFNIRLKFQNKINKRESWLEMFLIFYLWPCKHCSKDQKSATQDFLDTQQYAIQSVLRYERMFGENFVSTGGLETTAHFTSLLDLTRGQKVLDVGCGIGGSAFHMAKTYGVNVHGIDLSKNMVHIAEERCKTLTFPKDITFEICDATTKEYPENSFDVIYSRDAILHIFDKLTLFRVLCLAESLLLSQFYKWLKPGGKVFITDYCWGSKPHSEKFVDYVKQRGYHLLTVTEYGKTLEWAGLINVVARDVTIEFMQVLRRELKHFSSEEQKKKILEGI</sequence>
<comment type="catalytic activity">
    <reaction evidence="7">
        <text>N-methylethanolamine phosphate + S-adenosyl-L-methionine = N,N-dimethylethanolamine phosphate + S-adenosyl-L-homocysteine + H(+)</text>
        <dbReference type="Rhea" id="RHEA:25321"/>
        <dbReference type="ChEBI" id="CHEBI:15378"/>
        <dbReference type="ChEBI" id="CHEBI:57781"/>
        <dbReference type="ChEBI" id="CHEBI:57856"/>
        <dbReference type="ChEBI" id="CHEBI:58641"/>
        <dbReference type="ChEBI" id="CHEBI:59789"/>
        <dbReference type="EC" id="2.1.1.103"/>
    </reaction>
    <physiologicalReaction direction="left-to-right" evidence="7">
        <dbReference type="Rhea" id="RHEA:25322"/>
    </physiologicalReaction>
</comment>
<evidence type="ECO:0000256" key="3">
    <source>
        <dbReference type="ARBA" id="ARBA00022603"/>
    </source>
</evidence>
<dbReference type="AlphaFoldDB" id="X6MR09"/>
<keyword evidence="10" id="KW-1185">Reference proteome</keyword>
<comment type="caution">
    <text evidence="9">The sequence shown here is derived from an EMBL/GenBank/DDBJ whole genome shotgun (WGS) entry which is preliminary data.</text>
</comment>
<evidence type="ECO:0000256" key="5">
    <source>
        <dbReference type="ARBA" id="ARBA00035674"/>
    </source>
</evidence>
<dbReference type="Pfam" id="PF13847">
    <property type="entry name" value="Methyltransf_31"/>
    <property type="match status" value="1"/>
</dbReference>
<dbReference type="OrthoDB" id="8300214at2759"/>
<dbReference type="PANTHER" id="PTHR44307:SF2">
    <property type="entry name" value="PHOSPHOETHANOLAMINE METHYLTRANSFERASE ISOFORM X1"/>
    <property type="match status" value="1"/>
</dbReference>
<evidence type="ECO:0000256" key="6">
    <source>
        <dbReference type="ARBA" id="ARBA00047619"/>
    </source>
</evidence>
<dbReference type="GO" id="GO:0000234">
    <property type="term" value="F:phosphoethanolamine N-methyltransferase activity"/>
    <property type="evidence" value="ECO:0007669"/>
    <property type="project" value="UniProtKB-EC"/>
</dbReference>
<proteinExistence type="predicted"/>
<protein>
    <recommendedName>
        <fullName evidence="5">phosphoethanolamine N-methyltransferase</fullName>
        <ecNumber evidence="5">2.1.1.103</ecNumber>
    </recommendedName>
</protein>
<dbReference type="OMA" id="WTRKIKD"/>
<evidence type="ECO:0000256" key="1">
    <source>
        <dbReference type="ARBA" id="ARBA00004969"/>
    </source>
</evidence>